<name>A0ABQ5E1M7_9ASTR</name>
<dbReference type="EMBL" id="BQNB010015821">
    <property type="protein sequence ID" value="GJT44537.1"/>
    <property type="molecule type" value="Genomic_DNA"/>
</dbReference>
<keyword evidence="2" id="KW-1185">Reference proteome</keyword>
<evidence type="ECO:0000313" key="2">
    <source>
        <dbReference type="Proteomes" id="UP001151760"/>
    </source>
</evidence>
<gene>
    <name evidence="1" type="ORF">Tco_0953252</name>
</gene>
<organism evidence="1 2">
    <name type="scientific">Tanacetum coccineum</name>
    <dbReference type="NCBI Taxonomy" id="301880"/>
    <lineage>
        <taxon>Eukaryota</taxon>
        <taxon>Viridiplantae</taxon>
        <taxon>Streptophyta</taxon>
        <taxon>Embryophyta</taxon>
        <taxon>Tracheophyta</taxon>
        <taxon>Spermatophyta</taxon>
        <taxon>Magnoliopsida</taxon>
        <taxon>eudicotyledons</taxon>
        <taxon>Gunneridae</taxon>
        <taxon>Pentapetalae</taxon>
        <taxon>asterids</taxon>
        <taxon>campanulids</taxon>
        <taxon>Asterales</taxon>
        <taxon>Asteraceae</taxon>
        <taxon>Asteroideae</taxon>
        <taxon>Anthemideae</taxon>
        <taxon>Anthemidinae</taxon>
        <taxon>Tanacetum</taxon>
    </lineage>
</organism>
<evidence type="ECO:0000313" key="1">
    <source>
        <dbReference type="EMBL" id="GJT44537.1"/>
    </source>
</evidence>
<comment type="caution">
    <text evidence="1">The sequence shown here is derived from an EMBL/GenBank/DDBJ whole genome shotgun (WGS) entry which is preliminary data.</text>
</comment>
<reference evidence="1" key="1">
    <citation type="journal article" date="2022" name="Int. J. Mol. Sci.">
        <title>Draft Genome of Tanacetum Coccineum: Genomic Comparison of Closely Related Tanacetum-Family Plants.</title>
        <authorList>
            <person name="Yamashiro T."/>
            <person name="Shiraishi A."/>
            <person name="Nakayama K."/>
            <person name="Satake H."/>
        </authorList>
    </citation>
    <scope>NUCLEOTIDE SEQUENCE</scope>
</reference>
<feature type="non-terminal residue" evidence="1">
    <location>
        <position position="390"/>
    </location>
</feature>
<sequence length="390" mass="43674">MDISTTNYVYIYTHLKAYEPHATKTLTKQEQSSSIIDPLAYMAQATPTTSLPPLSTSQPQPAVLSLNDAMMATMTQIANLLSGFQKQFPLTNNQLRSSSNSRTHAMGKGMLQGNAKNQREQRILSTSKIRCCSWKQRKKGVTLDAEAEAFLTNVECTAPYDQPLAMTTKNIFEVNHEDAYDSDVDEGPNAATAFMANLSSISGTNGATTSQVNEEEHLDSDVESDIDDNTIPYHQYQLDSEVQDVPTEVSSALPSEISMITILDDLRTQLDGHLKVNQEQCLVNDSLRAELARCKLEMVSIRLDTQQVKLDLERQVRQEQNLVTQRNVKNAELEQEKVMLKTHLKSKDISNAKKKLEDKYLDEIVCLKSANKVATDLLQKFQMPTHTIPM</sequence>
<reference evidence="1" key="2">
    <citation type="submission" date="2022-01" db="EMBL/GenBank/DDBJ databases">
        <authorList>
            <person name="Yamashiro T."/>
            <person name="Shiraishi A."/>
            <person name="Satake H."/>
            <person name="Nakayama K."/>
        </authorList>
    </citation>
    <scope>NUCLEOTIDE SEQUENCE</scope>
</reference>
<dbReference type="Proteomes" id="UP001151760">
    <property type="component" value="Unassembled WGS sequence"/>
</dbReference>
<proteinExistence type="predicted"/>
<protein>
    <submittedName>
        <fullName evidence="1">Uncharacterized protein</fullName>
    </submittedName>
</protein>
<accession>A0ABQ5E1M7</accession>